<dbReference type="CDD" id="cd18579">
    <property type="entry name" value="ABC_6TM_ABCC_D1"/>
    <property type="match status" value="1"/>
</dbReference>
<feature type="transmembrane region" description="Helical" evidence="10">
    <location>
        <begin position="728"/>
        <end position="747"/>
    </location>
</feature>
<proteinExistence type="inferred from homology"/>
<dbReference type="CDD" id="cd03244">
    <property type="entry name" value="ABCC_MRP_domain2"/>
    <property type="match status" value="1"/>
</dbReference>
<feature type="transmembrane region" description="Helical" evidence="10">
    <location>
        <begin position="113"/>
        <end position="133"/>
    </location>
</feature>
<evidence type="ECO:0000256" key="6">
    <source>
        <dbReference type="ARBA" id="ARBA00022741"/>
    </source>
</evidence>
<gene>
    <name evidence="13" type="ORF">SteCoe_34601</name>
</gene>
<dbReference type="PROSITE" id="PS50893">
    <property type="entry name" value="ABC_TRANSPORTER_2"/>
    <property type="match status" value="2"/>
</dbReference>
<comment type="caution">
    <text evidence="13">The sequence shown here is derived from an EMBL/GenBank/DDBJ whole genome shotgun (WGS) entry which is preliminary data.</text>
</comment>
<keyword evidence="9 10" id="KW-0472">Membrane</keyword>
<sequence>MNRYEKSSIFAKATLTWPFSLIKLGNTRPIQPSDIDKIREIETCEYQQIHLENFISKIHTSSGKYFLMIVLYKRYFLEILKIALLGILSSILEFTTPLFVALIENYLNTNKPLWWGISLVLYLLILKLLKCFMTNQYDFQSKLLSVHIKSGLSSEIYRKLLRISISGISQNKNHSLSYGKIINLIQVDLDSITSGIINSMNIIVLPFTFALGFYLNFKIVGFAGGVTGTTIIVILMAFTVYLGRKLSSVQKKLMEKKDKRMKACNELFSNIRIFKVYNWEVKLLENVGKYREQELGQQKVTFFWNTVSILLSWGAQNYLAAGMLTVMTLTGTTLTATNVFAGLSVIRVVKNSMYTLPTIVNSFIQTKVSLTRIQDYLKAKNQDFYIENLQNKSVVSMTNASFSWYLKDESLKSSGELQETKRILKDLNFNIYKGELVAVVGKFASGKSSFLQALIQNMIFIKSEDSYVNVFGSIALCNQEIWIQNKTIRDNILFGKEFNEKKYWEIIRICMLQADLDMFPGGDLTKIGERGINLSGGQKARVCIARAVYSDADILLFDDPLAALDQYVGKNVFEECVYKYLSGKTRIVVTNNQQYLRFVDRIMVFNAGKVEQFDRFDSLIVQPGYFRDEFMIELKQIQLSNNTPSIPYSEKKEIVSKRLIGNEDRVIGSVKLSVYNTYYSYAGGIFIISLGLLAMIGWQIDRMLTDFYLAYWTNQSSSEQHQNRLQNILLFNAGSFGISIFMLLRAMNTFYGGLRAARTMFNNMLISLLNAPIPTYFDINPMGRILNRLSKDQNTVDSGVVYATNRTLAQFFSVFTTICFCVYTIPIVLLCIPLSLFLGYKIQQYYLGTSRELIRLESISKSPILQHFSETLSGLSTIRAFGYEKIFIKKYHELIDQSNAFGFYKNACYCWLAVCLEILSDIILVISTISIIYGKDYIDPGLTGVCLIYVIMLPEDMYNLMASSAYLENTMVSVERVHNMSLIEKEDMRIRFKDQILKSNNWPSKGEIEFYKYSARYRSDTDIVLNNISFIIKSYEKIGIIGRTGSGKSSIVNALFRVFESTSGRIFIDGVDIAEVGLDLLRQKMCVIPQDPVLFQGSLRENIDLLRKFNDEEILDIIKLVQLGFGDKALDMEIKENASNFSVGQKQLICIVRALLKKSKIIILDEATASIDYKTDILIQDVVREKFKDCTVMTIAHRVNTIMNSDRILVLDKGQVVEFDTPERLKEINGYFCSLTSSY</sequence>
<dbReference type="InterPro" id="IPR011527">
    <property type="entry name" value="ABC1_TM_dom"/>
</dbReference>
<reference evidence="13 14" key="1">
    <citation type="submission" date="2016-11" db="EMBL/GenBank/DDBJ databases">
        <title>The macronuclear genome of Stentor coeruleus: a giant cell with tiny introns.</title>
        <authorList>
            <person name="Slabodnick M."/>
            <person name="Ruby J.G."/>
            <person name="Reiff S.B."/>
            <person name="Swart E.C."/>
            <person name="Gosai S."/>
            <person name="Prabakaran S."/>
            <person name="Witkowska E."/>
            <person name="Larue G.E."/>
            <person name="Fisher S."/>
            <person name="Freeman R.M."/>
            <person name="Gunawardena J."/>
            <person name="Chu W."/>
            <person name="Stover N.A."/>
            <person name="Gregory B.D."/>
            <person name="Nowacki M."/>
            <person name="Derisi J."/>
            <person name="Roy S.W."/>
            <person name="Marshall W.F."/>
            <person name="Sood P."/>
        </authorList>
    </citation>
    <scope>NUCLEOTIDE SEQUENCE [LARGE SCALE GENOMIC DNA]</scope>
    <source>
        <strain evidence="13">WM001</strain>
    </source>
</reference>
<dbReference type="PROSITE" id="PS50929">
    <property type="entry name" value="ABC_TM1F"/>
    <property type="match status" value="2"/>
</dbReference>
<dbReference type="InterPro" id="IPR017871">
    <property type="entry name" value="ABC_transporter-like_CS"/>
</dbReference>
<dbReference type="InterPro" id="IPR044726">
    <property type="entry name" value="ABCC_6TM_D2"/>
</dbReference>
<evidence type="ECO:0000256" key="4">
    <source>
        <dbReference type="ARBA" id="ARBA00022692"/>
    </source>
</evidence>
<evidence type="ECO:0000313" key="13">
    <source>
        <dbReference type="EMBL" id="OMJ68057.1"/>
    </source>
</evidence>
<dbReference type="PANTHER" id="PTHR24223">
    <property type="entry name" value="ATP-BINDING CASSETTE SUB-FAMILY C"/>
    <property type="match status" value="1"/>
</dbReference>
<keyword evidence="4 10" id="KW-0812">Transmembrane</keyword>
<evidence type="ECO:0000256" key="2">
    <source>
        <dbReference type="ARBA" id="ARBA00009726"/>
    </source>
</evidence>
<feature type="transmembrane region" description="Helical" evidence="10">
    <location>
        <begin position="811"/>
        <end position="838"/>
    </location>
</feature>
<accession>A0A1R2AU59</accession>
<evidence type="ECO:0000259" key="12">
    <source>
        <dbReference type="PROSITE" id="PS50929"/>
    </source>
</evidence>
<keyword evidence="7" id="KW-0067">ATP-binding</keyword>
<protein>
    <submittedName>
        <fullName evidence="13">Uncharacterized protein</fullName>
    </submittedName>
</protein>
<evidence type="ECO:0000256" key="10">
    <source>
        <dbReference type="SAM" id="Phobius"/>
    </source>
</evidence>
<comment type="subcellular location">
    <subcellularLocation>
        <location evidence="1">Membrane</location>
        <topology evidence="1">Multi-pass membrane protein</topology>
    </subcellularLocation>
</comment>
<feature type="domain" description="ABC transporter" evidence="11">
    <location>
        <begin position="406"/>
        <end position="632"/>
    </location>
</feature>
<feature type="transmembrane region" description="Helical" evidence="10">
    <location>
        <begin position="221"/>
        <end position="242"/>
    </location>
</feature>
<dbReference type="Pfam" id="PF00664">
    <property type="entry name" value="ABC_membrane"/>
    <property type="match status" value="2"/>
</dbReference>
<dbReference type="SMART" id="SM00382">
    <property type="entry name" value="AAA"/>
    <property type="match status" value="2"/>
</dbReference>
<feature type="domain" description="ABC transmembrane type-1" evidence="12">
    <location>
        <begin position="690"/>
        <end position="969"/>
    </location>
</feature>
<evidence type="ECO:0000256" key="8">
    <source>
        <dbReference type="ARBA" id="ARBA00022989"/>
    </source>
</evidence>
<feature type="transmembrane region" description="Helical" evidence="10">
    <location>
        <begin position="196"/>
        <end position="215"/>
    </location>
</feature>
<dbReference type="InterPro" id="IPR044746">
    <property type="entry name" value="ABCC_6TM_D1"/>
</dbReference>
<keyword evidence="14" id="KW-1185">Reference proteome</keyword>
<evidence type="ECO:0000256" key="1">
    <source>
        <dbReference type="ARBA" id="ARBA00004141"/>
    </source>
</evidence>
<dbReference type="InterPro" id="IPR003439">
    <property type="entry name" value="ABC_transporter-like_ATP-bd"/>
</dbReference>
<dbReference type="OrthoDB" id="6500128at2759"/>
<name>A0A1R2AU59_9CILI</name>
<keyword evidence="3" id="KW-0813">Transport</keyword>
<evidence type="ECO:0000256" key="3">
    <source>
        <dbReference type="ARBA" id="ARBA00022448"/>
    </source>
</evidence>
<dbReference type="GO" id="GO:0016887">
    <property type="term" value="F:ATP hydrolysis activity"/>
    <property type="evidence" value="ECO:0007669"/>
    <property type="project" value="InterPro"/>
</dbReference>
<dbReference type="SUPFAM" id="SSF52540">
    <property type="entry name" value="P-loop containing nucleoside triphosphate hydrolases"/>
    <property type="match status" value="2"/>
</dbReference>
<feature type="domain" description="ABC transporter" evidence="11">
    <location>
        <begin position="1008"/>
        <end position="1238"/>
    </location>
</feature>
<dbReference type="InterPro" id="IPR036640">
    <property type="entry name" value="ABC1_TM_sf"/>
</dbReference>
<dbReference type="Gene3D" id="1.20.1560.10">
    <property type="entry name" value="ABC transporter type 1, transmembrane domain"/>
    <property type="match status" value="2"/>
</dbReference>
<dbReference type="Gene3D" id="3.40.50.300">
    <property type="entry name" value="P-loop containing nucleotide triphosphate hydrolases"/>
    <property type="match status" value="2"/>
</dbReference>
<dbReference type="InterPro" id="IPR027417">
    <property type="entry name" value="P-loop_NTPase"/>
</dbReference>
<dbReference type="CDD" id="cd03250">
    <property type="entry name" value="ABCC_MRP_domain1"/>
    <property type="match status" value="1"/>
</dbReference>
<feature type="transmembrane region" description="Helical" evidence="10">
    <location>
        <begin position="82"/>
        <end position="107"/>
    </location>
</feature>
<dbReference type="PROSITE" id="PS00211">
    <property type="entry name" value="ABC_TRANSPORTER_1"/>
    <property type="match status" value="2"/>
</dbReference>
<dbReference type="InterPro" id="IPR050173">
    <property type="entry name" value="ABC_transporter_C-like"/>
</dbReference>
<dbReference type="InterPro" id="IPR003593">
    <property type="entry name" value="AAA+_ATPase"/>
</dbReference>
<dbReference type="PANTHER" id="PTHR24223:SF415">
    <property type="entry name" value="FI20190P1"/>
    <property type="match status" value="1"/>
</dbReference>
<feature type="transmembrane region" description="Helical" evidence="10">
    <location>
        <begin position="678"/>
        <end position="700"/>
    </location>
</feature>
<dbReference type="FunFam" id="3.40.50.300:FF:000997">
    <property type="entry name" value="Multidrug resistance-associated protein 1"/>
    <property type="match status" value="1"/>
</dbReference>
<evidence type="ECO:0000313" key="14">
    <source>
        <dbReference type="Proteomes" id="UP000187209"/>
    </source>
</evidence>
<dbReference type="Pfam" id="PF00005">
    <property type="entry name" value="ABC_tran"/>
    <property type="match status" value="2"/>
</dbReference>
<evidence type="ECO:0000256" key="5">
    <source>
        <dbReference type="ARBA" id="ARBA00022737"/>
    </source>
</evidence>
<keyword evidence="6" id="KW-0547">Nucleotide-binding</keyword>
<dbReference type="AlphaFoldDB" id="A0A1R2AU59"/>
<feature type="domain" description="ABC transmembrane type-1" evidence="12">
    <location>
        <begin position="82"/>
        <end position="365"/>
    </location>
</feature>
<dbReference type="Proteomes" id="UP000187209">
    <property type="component" value="Unassembled WGS sequence"/>
</dbReference>
<dbReference type="CDD" id="cd18580">
    <property type="entry name" value="ABC_6TM_ABCC_D2"/>
    <property type="match status" value="1"/>
</dbReference>
<organism evidence="13 14">
    <name type="scientific">Stentor coeruleus</name>
    <dbReference type="NCBI Taxonomy" id="5963"/>
    <lineage>
        <taxon>Eukaryota</taxon>
        <taxon>Sar</taxon>
        <taxon>Alveolata</taxon>
        <taxon>Ciliophora</taxon>
        <taxon>Postciliodesmatophora</taxon>
        <taxon>Heterotrichea</taxon>
        <taxon>Heterotrichida</taxon>
        <taxon>Stentoridae</taxon>
        <taxon>Stentor</taxon>
    </lineage>
</organism>
<dbReference type="GO" id="GO:0140359">
    <property type="term" value="F:ABC-type transporter activity"/>
    <property type="evidence" value="ECO:0007669"/>
    <property type="project" value="InterPro"/>
</dbReference>
<dbReference type="GO" id="GO:0016020">
    <property type="term" value="C:membrane"/>
    <property type="evidence" value="ECO:0007669"/>
    <property type="project" value="UniProtKB-SubCell"/>
</dbReference>
<keyword evidence="5" id="KW-0677">Repeat</keyword>
<dbReference type="FunFam" id="3.40.50.300:FF:000610">
    <property type="entry name" value="Multidrug resistance-associated ABC transporter"/>
    <property type="match status" value="1"/>
</dbReference>
<dbReference type="SUPFAM" id="SSF90123">
    <property type="entry name" value="ABC transporter transmembrane region"/>
    <property type="match status" value="2"/>
</dbReference>
<dbReference type="FunFam" id="1.20.1560.10:FF:000013">
    <property type="entry name" value="ABC transporter C family member 2"/>
    <property type="match status" value="1"/>
</dbReference>
<keyword evidence="8 10" id="KW-1133">Transmembrane helix</keyword>
<comment type="similarity">
    <text evidence="2">Belongs to the ABC transporter superfamily. ABCC family. Conjugate transporter (TC 3.A.1.208) subfamily.</text>
</comment>
<evidence type="ECO:0000256" key="7">
    <source>
        <dbReference type="ARBA" id="ARBA00022840"/>
    </source>
</evidence>
<dbReference type="GO" id="GO:0005524">
    <property type="term" value="F:ATP binding"/>
    <property type="evidence" value="ECO:0007669"/>
    <property type="project" value="UniProtKB-KW"/>
</dbReference>
<dbReference type="EMBL" id="MPUH01001392">
    <property type="protein sequence ID" value="OMJ68057.1"/>
    <property type="molecule type" value="Genomic_DNA"/>
</dbReference>
<evidence type="ECO:0000256" key="9">
    <source>
        <dbReference type="ARBA" id="ARBA00023136"/>
    </source>
</evidence>
<evidence type="ECO:0000259" key="11">
    <source>
        <dbReference type="PROSITE" id="PS50893"/>
    </source>
</evidence>